<dbReference type="AlphaFoldDB" id="A0AAE4UE99"/>
<name>A0AAE4UE99_MYCIT</name>
<accession>A0AAE4UE99</accession>
<reference evidence="1" key="1">
    <citation type="submission" date="2023-10" db="EMBL/GenBank/DDBJ databases">
        <title>Characterization and genome sequence of Mycobacterium intracellulare ABSURDO, a novel pathogenic isolate with three colony morphotypes that vary in growth and acid-fastness.</title>
        <authorList>
            <person name="Jude B.A."/>
            <person name="Robinson R.T."/>
        </authorList>
    </citation>
    <scope>NUCLEOTIDE SEQUENCE</scope>
    <source>
        <strain evidence="1">ABSURDO Component B</strain>
    </source>
</reference>
<dbReference type="RefSeq" id="WP_317728775.1">
    <property type="nucleotide sequence ID" value="NZ_JAWLLC010000038.1"/>
</dbReference>
<dbReference type="Proteomes" id="UP001187143">
    <property type="component" value="Unassembled WGS sequence"/>
</dbReference>
<evidence type="ECO:0000313" key="2">
    <source>
        <dbReference type="Proteomes" id="UP001187143"/>
    </source>
</evidence>
<proteinExistence type="predicted"/>
<comment type="caution">
    <text evidence="1">The sequence shown here is derived from an EMBL/GenBank/DDBJ whole genome shotgun (WGS) entry which is preliminary data.</text>
</comment>
<evidence type="ECO:0000313" key="1">
    <source>
        <dbReference type="EMBL" id="MDV7015657.1"/>
    </source>
</evidence>
<protein>
    <submittedName>
        <fullName evidence="1">Thioredoxin family protein</fullName>
    </submittedName>
</protein>
<sequence length="104" mass="10938">MDVEVRFVEGCPNLAVVRQRLDLALHAVGRGDVDIRLRVVRTDTEAAELGFTGSPTILIDGSDPFVHSHTMAGLSCRLYSTAEGAAGSPSVEQLTAALSGADQT</sequence>
<organism evidence="1 2">
    <name type="scientific">Mycobacterium intracellulare</name>
    <dbReference type="NCBI Taxonomy" id="1767"/>
    <lineage>
        <taxon>Bacteria</taxon>
        <taxon>Bacillati</taxon>
        <taxon>Actinomycetota</taxon>
        <taxon>Actinomycetes</taxon>
        <taxon>Mycobacteriales</taxon>
        <taxon>Mycobacteriaceae</taxon>
        <taxon>Mycobacterium</taxon>
        <taxon>Mycobacterium avium complex (MAC)</taxon>
    </lineage>
</organism>
<dbReference type="EMBL" id="JAWLLD010000046">
    <property type="protein sequence ID" value="MDV7015657.1"/>
    <property type="molecule type" value="Genomic_DNA"/>
</dbReference>
<gene>
    <name evidence="1" type="ORF">R4F53_25645</name>
</gene>